<dbReference type="InterPro" id="IPR018821">
    <property type="entry name" value="DUF294_put_nucleoTrafse_sb-bd"/>
</dbReference>
<evidence type="ECO:0000313" key="6">
    <source>
        <dbReference type="Proteomes" id="UP000525298"/>
    </source>
</evidence>
<dbReference type="AlphaFoldDB" id="A0A7W0HL57"/>
<dbReference type="Pfam" id="PF03445">
    <property type="entry name" value="DUF294"/>
    <property type="match status" value="1"/>
</dbReference>
<dbReference type="Pfam" id="PF00571">
    <property type="entry name" value="CBS"/>
    <property type="match status" value="2"/>
</dbReference>
<dbReference type="PANTHER" id="PTHR43080:SF2">
    <property type="entry name" value="CBS DOMAIN-CONTAINING PROTEIN"/>
    <property type="match status" value="1"/>
</dbReference>
<reference evidence="5 6" key="1">
    <citation type="submission" date="2020-07" db="EMBL/GenBank/DDBJ databases">
        <title>Genomic Encyclopedia of Type Strains, Phase IV (KMG-IV): sequencing the most valuable type-strain genomes for metagenomic binning, comparative biology and taxonomic classification.</title>
        <authorList>
            <person name="Goeker M."/>
        </authorList>
    </citation>
    <scope>NUCLEOTIDE SEQUENCE [LARGE SCALE GENOMIC DNA]</scope>
    <source>
        <strain evidence="5 6">DSM 17721</strain>
    </source>
</reference>
<evidence type="ECO:0000256" key="2">
    <source>
        <dbReference type="PROSITE-ProRule" id="PRU00703"/>
    </source>
</evidence>
<dbReference type="PROSITE" id="PS50042">
    <property type="entry name" value="CNMP_BINDING_3"/>
    <property type="match status" value="1"/>
</dbReference>
<dbReference type="Pfam" id="PF10335">
    <property type="entry name" value="DUF294_C"/>
    <property type="match status" value="1"/>
</dbReference>
<dbReference type="InterPro" id="IPR014710">
    <property type="entry name" value="RmlC-like_jellyroll"/>
</dbReference>
<keyword evidence="1 2" id="KW-0129">CBS domain</keyword>
<dbReference type="GO" id="GO:0008773">
    <property type="term" value="F:[protein-PII] uridylyltransferase activity"/>
    <property type="evidence" value="ECO:0007669"/>
    <property type="project" value="InterPro"/>
</dbReference>
<dbReference type="InterPro" id="IPR046342">
    <property type="entry name" value="CBS_dom_sf"/>
</dbReference>
<comment type="caution">
    <text evidence="5">The sequence shown here is derived from an EMBL/GenBank/DDBJ whole genome shotgun (WGS) entry which is preliminary data.</text>
</comment>
<dbReference type="CDD" id="cd00038">
    <property type="entry name" value="CAP_ED"/>
    <property type="match status" value="1"/>
</dbReference>
<dbReference type="SUPFAM" id="SSF51206">
    <property type="entry name" value="cAMP-binding domain-like"/>
    <property type="match status" value="1"/>
</dbReference>
<dbReference type="InterPro" id="IPR000644">
    <property type="entry name" value="CBS_dom"/>
</dbReference>
<dbReference type="SUPFAM" id="SSF54631">
    <property type="entry name" value="CBS-domain pair"/>
    <property type="match status" value="1"/>
</dbReference>
<dbReference type="Gene3D" id="2.60.120.10">
    <property type="entry name" value="Jelly Rolls"/>
    <property type="match status" value="1"/>
</dbReference>
<name>A0A7W0HL57_9BACT</name>
<evidence type="ECO:0000259" key="4">
    <source>
        <dbReference type="PROSITE" id="PS51371"/>
    </source>
</evidence>
<dbReference type="InterPro" id="IPR018490">
    <property type="entry name" value="cNMP-bd_dom_sf"/>
</dbReference>
<dbReference type="SMART" id="SM00100">
    <property type="entry name" value="cNMP"/>
    <property type="match status" value="1"/>
</dbReference>
<dbReference type="Pfam" id="PF00027">
    <property type="entry name" value="cNMP_binding"/>
    <property type="match status" value="1"/>
</dbReference>
<evidence type="ECO:0000259" key="3">
    <source>
        <dbReference type="PROSITE" id="PS50042"/>
    </source>
</evidence>
<dbReference type="CDD" id="cd05401">
    <property type="entry name" value="NT_GlnE_GlnD_like"/>
    <property type="match status" value="1"/>
</dbReference>
<dbReference type="InterPro" id="IPR051257">
    <property type="entry name" value="Diverse_CBS-Domain"/>
</dbReference>
<sequence>MENFPRQVQPVGFGQLGGRQAFLRAATPFDLLPAAEIETVSANLTELNHPKNHILFVQEETILPHVIIVQSGRLERVIEENGKPSVKEILGPQRIYGGISLLFNNGISTSTVRCAEDVTVYALDRENFLRLCVKHPEFARFFSRSMDEGRKRLSPAGAAEDARVPEHVADAFMWKPVGDIARGFPSCPARTSIREAAELISASGRSAIVVLDEQSRPAGLITDDDLRKKVIVAGMSPQDSVETIMSGPLIQISSQVPVFEAVLTMMRRRIKHLPVFAGERIQGVITERDLLLEGTQSPVFLVHEIQNARETVQLGQAYAKLPEVVTRLLSSGLRAGHVNGIITAITDAVLARVMEMTLADMGSPPAEFAFLLFGSEGRKEQTLKTDQDNAIVFADVAEQDREAVNRYFLELGTRVCDQLHEIGQQHCEFHIMAKNPDWCQPLSVWKKYYRKWVISDDPDRILNAGIFFDFRLGHGSPDLVAQLHSALFAELAEWPGLLRHMARNSLHYRPPLGFFGNFVLQEKGRGKGALDIKSAMRLVVDFGRIYAMQTQMTETNTVKRLRALYDQQRLDKEAFDDLVHAYEFLMHQRLRHQSRVLESGRGEVNNYLRPVDLTTIDQQALKEAFKQIRVAQAKLRVDFFLYLP</sequence>
<protein>
    <submittedName>
        <fullName evidence="5">CBS domain-containing protein</fullName>
    </submittedName>
</protein>
<dbReference type="InterPro" id="IPR005105">
    <property type="entry name" value="GlnD_Uridyltrans_N"/>
</dbReference>
<keyword evidence="6" id="KW-1185">Reference proteome</keyword>
<dbReference type="SMART" id="SM00116">
    <property type="entry name" value="CBS"/>
    <property type="match status" value="2"/>
</dbReference>
<proteinExistence type="predicted"/>
<dbReference type="RefSeq" id="WP_181551628.1">
    <property type="nucleotide sequence ID" value="NZ_JACDUS010000006.1"/>
</dbReference>
<dbReference type="Proteomes" id="UP000525298">
    <property type="component" value="Unassembled WGS sequence"/>
</dbReference>
<dbReference type="PANTHER" id="PTHR43080">
    <property type="entry name" value="CBS DOMAIN-CONTAINING PROTEIN CBSX3, MITOCHONDRIAL"/>
    <property type="match status" value="1"/>
</dbReference>
<dbReference type="EMBL" id="JACDUS010000006">
    <property type="protein sequence ID" value="MBA2881974.1"/>
    <property type="molecule type" value="Genomic_DNA"/>
</dbReference>
<dbReference type="InterPro" id="IPR000595">
    <property type="entry name" value="cNMP-bd_dom"/>
</dbReference>
<accession>A0A7W0HL57</accession>
<evidence type="ECO:0000313" key="5">
    <source>
        <dbReference type="EMBL" id="MBA2881974.1"/>
    </source>
</evidence>
<organism evidence="5 6">
    <name type="scientific">Desulfosalsimonas propionicica</name>
    <dbReference type="NCBI Taxonomy" id="332175"/>
    <lineage>
        <taxon>Bacteria</taxon>
        <taxon>Pseudomonadati</taxon>
        <taxon>Thermodesulfobacteriota</taxon>
        <taxon>Desulfobacteria</taxon>
        <taxon>Desulfobacterales</taxon>
        <taxon>Desulfosalsimonadaceae</taxon>
        <taxon>Desulfosalsimonas</taxon>
    </lineage>
</organism>
<gene>
    <name evidence="5" type="ORF">HNR65_002308</name>
</gene>
<feature type="domain" description="CBS" evidence="4">
    <location>
        <begin position="245"/>
        <end position="305"/>
    </location>
</feature>
<feature type="domain" description="CBS" evidence="4">
    <location>
        <begin position="180"/>
        <end position="240"/>
    </location>
</feature>
<feature type="domain" description="Cyclic nucleotide-binding" evidence="3">
    <location>
        <begin position="28"/>
        <end position="131"/>
    </location>
</feature>
<evidence type="ECO:0000256" key="1">
    <source>
        <dbReference type="ARBA" id="ARBA00023122"/>
    </source>
</evidence>
<dbReference type="PROSITE" id="PS51371">
    <property type="entry name" value="CBS"/>
    <property type="match status" value="2"/>
</dbReference>
<dbReference type="Gene3D" id="3.10.580.10">
    <property type="entry name" value="CBS-domain"/>
    <property type="match status" value="1"/>
</dbReference>